<dbReference type="Pfam" id="PF23493">
    <property type="entry name" value="CysS_C"/>
    <property type="match status" value="1"/>
</dbReference>
<dbReference type="GO" id="GO:0008270">
    <property type="term" value="F:zinc ion binding"/>
    <property type="evidence" value="ECO:0007669"/>
    <property type="project" value="UniProtKB-UniRule"/>
</dbReference>
<evidence type="ECO:0000256" key="8">
    <source>
        <dbReference type="ARBA" id="ARBA00023146"/>
    </source>
</evidence>
<dbReference type="InterPro" id="IPR024909">
    <property type="entry name" value="Cys-tRNA/MSH_ligase"/>
</dbReference>
<evidence type="ECO:0000259" key="10">
    <source>
        <dbReference type="Pfam" id="PF01406"/>
    </source>
</evidence>
<dbReference type="CDD" id="cd00672">
    <property type="entry name" value="CysRS_core"/>
    <property type="match status" value="1"/>
</dbReference>
<keyword evidence="8 9" id="KW-0030">Aminoacyl-tRNA synthetase</keyword>
<dbReference type="Gene3D" id="1.20.120.640">
    <property type="entry name" value="Anticodon-binding domain of a subclass of class I aminoacyl-tRNA synthetases"/>
    <property type="match status" value="1"/>
</dbReference>
<reference evidence="12" key="2">
    <citation type="journal article" date="2021" name="Microbiome">
        <title>Successional dynamics and alternative stable states in a saline activated sludge microbial community over 9 years.</title>
        <authorList>
            <person name="Wang Y."/>
            <person name="Ye J."/>
            <person name="Ju F."/>
            <person name="Liu L."/>
            <person name="Boyd J.A."/>
            <person name="Deng Y."/>
            <person name="Parks D.H."/>
            <person name="Jiang X."/>
            <person name="Yin X."/>
            <person name="Woodcroft B.J."/>
            <person name="Tyson G.W."/>
            <person name="Hugenholtz P."/>
            <person name="Polz M.F."/>
            <person name="Zhang T."/>
        </authorList>
    </citation>
    <scope>NUCLEOTIDE SEQUENCE</scope>
    <source>
        <strain evidence="12">HKST-UBA11</strain>
    </source>
</reference>
<dbReference type="PANTHER" id="PTHR10890">
    <property type="entry name" value="CYSTEINYL-TRNA SYNTHETASE"/>
    <property type="match status" value="1"/>
</dbReference>
<comment type="subcellular location">
    <subcellularLocation>
        <location evidence="9">Cytoplasm</location>
    </subcellularLocation>
</comment>
<dbReference type="PANTHER" id="PTHR10890:SF3">
    <property type="entry name" value="CYSTEINE--TRNA LIGASE, CYTOPLASMIC"/>
    <property type="match status" value="1"/>
</dbReference>
<comment type="catalytic activity">
    <reaction evidence="9">
        <text>tRNA(Cys) + L-cysteine + ATP = L-cysteinyl-tRNA(Cys) + AMP + diphosphate</text>
        <dbReference type="Rhea" id="RHEA:17773"/>
        <dbReference type="Rhea" id="RHEA-COMP:9661"/>
        <dbReference type="Rhea" id="RHEA-COMP:9679"/>
        <dbReference type="ChEBI" id="CHEBI:30616"/>
        <dbReference type="ChEBI" id="CHEBI:33019"/>
        <dbReference type="ChEBI" id="CHEBI:35235"/>
        <dbReference type="ChEBI" id="CHEBI:78442"/>
        <dbReference type="ChEBI" id="CHEBI:78517"/>
        <dbReference type="ChEBI" id="CHEBI:456215"/>
        <dbReference type="EC" id="6.1.1.16"/>
    </reaction>
</comment>
<dbReference type="InterPro" id="IPR014729">
    <property type="entry name" value="Rossmann-like_a/b/a_fold"/>
</dbReference>
<dbReference type="Proteomes" id="UP000754563">
    <property type="component" value="Unassembled WGS sequence"/>
</dbReference>
<dbReference type="SUPFAM" id="SSF47323">
    <property type="entry name" value="Anticodon-binding domain of a subclass of class I aminoacyl-tRNA synthetases"/>
    <property type="match status" value="1"/>
</dbReference>
<keyword evidence="9" id="KW-0963">Cytoplasm</keyword>
<comment type="cofactor">
    <cofactor evidence="9">
        <name>Zn(2+)</name>
        <dbReference type="ChEBI" id="CHEBI:29105"/>
    </cofactor>
    <text evidence="9">Binds 1 zinc ion per subunit.</text>
</comment>
<dbReference type="GO" id="GO:0005524">
    <property type="term" value="F:ATP binding"/>
    <property type="evidence" value="ECO:0007669"/>
    <property type="project" value="UniProtKB-UniRule"/>
</dbReference>
<dbReference type="GO" id="GO:0005829">
    <property type="term" value="C:cytosol"/>
    <property type="evidence" value="ECO:0007669"/>
    <property type="project" value="TreeGrafter"/>
</dbReference>
<name>A0A955L7U7_9BACT</name>
<keyword evidence="7 9" id="KW-0648">Protein biosynthesis</keyword>
<dbReference type="PRINTS" id="PR00983">
    <property type="entry name" value="TRNASYNTHCYS"/>
</dbReference>
<feature type="short sequence motif" description="'KMSKS' region" evidence="9">
    <location>
        <begin position="290"/>
        <end position="294"/>
    </location>
</feature>
<keyword evidence="6 9" id="KW-0067">ATP-binding</keyword>
<evidence type="ECO:0000259" key="11">
    <source>
        <dbReference type="Pfam" id="PF23493"/>
    </source>
</evidence>
<dbReference type="AlphaFoldDB" id="A0A955L7U7"/>
<feature type="domain" description="Cysteinyl-tRNA ligase anticodon binding" evidence="11">
    <location>
        <begin position="423"/>
        <end position="468"/>
    </location>
</feature>
<evidence type="ECO:0000313" key="12">
    <source>
        <dbReference type="EMBL" id="MCA9385275.1"/>
    </source>
</evidence>
<comment type="similarity">
    <text evidence="9">Belongs to the class-I aminoacyl-tRNA synthetase family.</text>
</comment>
<evidence type="ECO:0000256" key="7">
    <source>
        <dbReference type="ARBA" id="ARBA00022917"/>
    </source>
</evidence>
<feature type="short sequence motif" description="'HIGH' region" evidence="9">
    <location>
        <begin position="30"/>
        <end position="40"/>
    </location>
</feature>
<keyword evidence="4 9" id="KW-0547">Nucleotide-binding</keyword>
<feature type="binding site" evidence="9">
    <location>
        <position position="293"/>
    </location>
    <ligand>
        <name>ATP</name>
        <dbReference type="ChEBI" id="CHEBI:30616"/>
    </ligand>
</feature>
<evidence type="ECO:0000256" key="5">
    <source>
        <dbReference type="ARBA" id="ARBA00022833"/>
    </source>
</evidence>
<keyword evidence="5 9" id="KW-0862">Zinc</keyword>
<feature type="binding site" evidence="9">
    <location>
        <position position="262"/>
    </location>
    <ligand>
        <name>Zn(2+)</name>
        <dbReference type="ChEBI" id="CHEBI:29105"/>
    </ligand>
</feature>
<dbReference type="GO" id="GO:0006423">
    <property type="term" value="P:cysteinyl-tRNA aminoacylation"/>
    <property type="evidence" value="ECO:0007669"/>
    <property type="project" value="UniProtKB-UniRule"/>
</dbReference>
<keyword evidence="3 9" id="KW-0479">Metal-binding</keyword>
<feature type="binding site" evidence="9">
    <location>
        <position position="28"/>
    </location>
    <ligand>
        <name>Zn(2+)</name>
        <dbReference type="ChEBI" id="CHEBI:29105"/>
    </ligand>
</feature>
<keyword evidence="2 9" id="KW-0436">Ligase</keyword>
<evidence type="ECO:0000313" key="13">
    <source>
        <dbReference type="Proteomes" id="UP000754563"/>
    </source>
</evidence>
<dbReference type="InterPro" id="IPR032678">
    <property type="entry name" value="tRNA-synt_1_cat_dom"/>
</dbReference>
<feature type="domain" description="tRNA synthetases class I catalytic" evidence="10">
    <location>
        <begin position="15"/>
        <end position="338"/>
    </location>
</feature>
<sequence length="471" mass="53765">MLRIHNTLSKQLEKFTPQEETHVSFYHCGPTVYWVQHIGNMRGMTMADLIRRSLEYLGYNVDFVRNYTDVGHLTSDEDEGEDKMEKGAKREGKTPEEIAAKYIKLFEHDIQSLNHLTLKSRFKPTATDYIPQMISMVEELLENGFAYTTPKAIYFDVQKKKDYTKLSRQKLEFNKSGAGTGDVADPDKRNPQDFAVWFFKTGVHKNALQTWKSPFNSPEVEDGEGFPGWHIECSAMSRALLGDTLDIHMGGIEHIPVHHTNEIAQSESATGKTFVNYWIHNEHLTVDGAKMAKSSGTSYSLSDITDKGFEPLVLRYFFLNSHYRSKQNFTWEALEAAKISLERLTSRVRELNNEKPGEIDQTTNQKFISAIEDDFNIPEALAVSWELLKSDLDDATKLATILKFDEVLGLKLSETTPRSPALLPKEALKLLDKRLDARKNKNWDLSDTLRDQLKEEFGIEVKDTEEGQVIG</sequence>
<feature type="binding site" evidence="9">
    <location>
        <position position="233"/>
    </location>
    <ligand>
        <name>Zn(2+)</name>
        <dbReference type="ChEBI" id="CHEBI:29105"/>
    </ligand>
</feature>
<dbReference type="EC" id="6.1.1.16" evidence="9"/>
<proteinExistence type="inferred from homology"/>
<feature type="binding site" evidence="9">
    <location>
        <position position="258"/>
    </location>
    <ligand>
        <name>Zn(2+)</name>
        <dbReference type="ChEBI" id="CHEBI:29105"/>
    </ligand>
</feature>
<gene>
    <name evidence="9 12" type="primary">cysS</name>
    <name evidence="12" type="ORF">KC717_01365</name>
</gene>
<evidence type="ECO:0000256" key="2">
    <source>
        <dbReference type="ARBA" id="ARBA00022598"/>
    </source>
</evidence>
<dbReference type="SUPFAM" id="SSF52374">
    <property type="entry name" value="Nucleotidylyl transferase"/>
    <property type="match status" value="1"/>
</dbReference>
<dbReference type="Gene3D" id="3.40.50.620">
    <property type="entry name" value="HUPs"/>
    <property type="match status" value="1"/>
</dbReference>
<comment type="caution">
    <text evidence="12">The sequence shown here is derived from an EMBL/GenBank/DDBJ whole genome shotgun (WGS) entry which is preliminary data.</text>
</comment>
<reference evidence="12" key="1">
    <citation type="submission" date="2020-04" db="EMBL/GenBank/DDBJ databases">
        <authorList>
            <person name="Zhang T."/>
        </authorList>
    </citation>
    <scope>NUCLEOTIDE SEQUENCE</scope>
    <source>
        <strain evidence="12">HKST-UBA11</strain>
    </source>
</reference>
<accession>A0A955L7U7</accession>
<dbReference type="HAMAP" id="MF_00041">
    <property type="entry name" value="Cys_tRNA_synth"/>
    <property type="match status" value="1"/>
</dbReference>
<dbReference type="Pfam" id="PF01406">
    <property type="entry name" value="tRNA-synt_1e"/>
    <property type="match status" value="1"/>
</dbReference>
<evidence type="ECO:0000256" key="4">
    <source>
        <dbReference type="ARBA" id="ARBA00022741"/>
    </source>
</evidence>
<evidence type="ECO:0000256" key="3">
    <source>
        <dbReference type="ARBA" id="ARBA00022723"/>
    </source>
</evidence>
<dbReference type="EMBL" id="JAGQLH010000011">
    <property type="protein sequence ID" value="MCA9385275.1"/>
    <property type="molecule type" value="Genomic_DNA"/>
</dbReference>
<dbReference type="NCBIfam" id="TIGR00435">
    <property type="entry name" value="cysS"/>
    <property type="match status" value="1"/>
</dbReference>
<evidence type="ECO:0000256" key="1">
    <source>
        <dbReference type="ARBA" id="ARBA00011245"/>
    </source>
</evidence>
<dbReference type="InterPro" id="IPR056411">
    <property type="entry name" value="CysS_C"/>
</dbReference>
<dbReference type="GO" id="GO:0004817">
    <property type="term" value="F:cysteine-tRNA ligase activity"/>
    <property type="evidence" value="ECO:0007669"/>
    <property type="project" value="UniProtKB-UniRule"/>
</dbReference>
<evidence type="ECO:0000256" key="9">
    <source>
        <dbReference type="HAMAP-Rule" id="MF_00041"/>
    </source>
</evidence>
<organism evidence="12 13">
    <name type="scientific">Candidatus Dojkabacteria bacterium</name>
    <dbReference type="NCBI Taxonomy" id="2099670"/>
    <lineage>
        <taxon>Bacteria</taxon>
        <taxon>Candidatus Dojkabacteria</taxon>
    </lineage>
</organism>
<protein>
    <recommendedName>
        <fullName evidence="9">Cysteine--tRNA ligase</fullName>
        <ecNumber evidence="9">6.1.1.16</ecNumber>
    </recommendedName>
    <alternativeName>
        <fullName evidence="9">Cysteinyl-tRNA synthetase</fullName>
        <shortName evidence="9">CysRS</shortName>
    </alternativeName>
</protein>
<comment type="subunit">
    <text evidence="1 9">Monomer.</text>
</comment>
<dbReference type="InterPro" id="IPR009080">
    <property type="entry name" value="tRNAsynth_Ia_anticodon-bd"/>
</dbReference>
<dbReference type="InterPro" id="IPR015803">
    <property type="entry name" value="Cys-tRNA-ligase"/>
</dbReference>
<evidence type="ECO:0000256" key="6">
    <source>
        <dbReference type="ARBA" id="ARBA00022840"/>
    </source>
</evidence>